<feature type="compositionally biased region" description="Basic residues" evidence="1">
    <location>
        <begin position="310"/>
        <end position="321"/>
    </location>
</feature>
<feature type="compositionally biased region" description="Low complexity" evidence="1">
    <location>
        <begin position="207"/>
        <end position="234"/>
    </location>
</feature>
<comment type="caution">
    <text evidence="2">The sequence shown here is derived from an EMBL/GenBank/DDBJ whole genome shotgun (WGS) entry which is preliminary data.</text>
</comment>
<feature type="region of interest" description="Disordered" evidence="1">
    <location>
        <begin position="41"/>
        <end position="327"/>
    </location>
</feature>
<evidence type="ECO:0000313" key="2">
    <source>
        <dbReference type="EMBL" id="KAI1714311.1"/>
    </source>
</evidence>
<evidence type="ECO:0000256" key="1">
    <source>
        <dbReference type="SAM" id="MobiDB-lite"/>
    </source>
</evidence>
<sequence>MSIGQSRTFLEVSPYLTALGCQTIGGYLVAIYSRLNTLQVNRMPNDNSTKSRKKKKKPTIRKAMRENSEERQPEAQPKFTSKAVESDDHYVVFQFEPANTAEGPPPPGSPAAETPSPAAGNAATPNDYEHMVPTNLQPSTQKSNLQDTQSVKSRKAKNKHKKEDVPRSSAIGKAMHENSEERQPESQPKFTSKAVESDDHYVVFQFEPANAAAAPTSPGTPAAETPSTTPSSAEGKAATPNDYEHMVPTNLQRSTQKDTQSIKSRKAKNKHKKEDVPRLEPESQPKKTSIESMSKKARKKKGANADKSTKSRKLKKNANKKKGGDGS</sequence>
<reference evidence="2" key="1">
    <citation type="submission" date="2022-01" db="EMBL/GenBank/DDBJ databases">
        <title>Genome Sequence Resource for Two Populations of Ditylenchus destructor, the Migratory Endoparasitic Phytonematode.</title>
        <authorList>
            <person name="Zhang H."/>
            <person name="Lin R."/>
            <person name="Xie B."/>
        </authorList>
    </citation>
    <scope>NUCLEOTIDE SEQUENCE</scope>
    <source>
        <strain evidence="2">BazhouSP</strain>
    </source>
</reference>
<protein>
    <submittedName>
        <fullName evidence="2">Uncharacterized protein</fullName>
    </submittedName>
</protein>
<dbReference type="EMBL" id="JAKKPZ010000013">
    <property type="protein sequence ID" value="KAI1714311.1"/>
    <property type="molecule type" value="Genomic_DNA"/>
</dbReference>
<evidence type="ECO:0000313" key="3">
    <source>
        <dbReference type="Proteomes" id="UP001201812"/>
    </source>
</evidence>
<keyword evidence="3" id="KW-1185">Reference proteome</keyword>
<feature type="compositionally biased region" description="Polar residues" evidence="1">
    <location>
        <begin position="249"/>
        <end position="262"/>
    </location>
</feature>
<feature type="compositionally biased region" description="Polar residues" evidence="1">
    <location>
        <begin position="134"/>
        <end position="151"/>
    </location>
</feature>
<gene>
    <name evidence="2" type="ORF">DdX_08404</name>
</gene>
<feature type="compositionally biased region" description="Basic and acidic residues" evidence="1">
    <location>
        <begin position="174"/>
        <end position="184"/>
    </location>
</feature>
<feature type="compositionally biased region" description="Low complexity" evidence="1">
    <location>
        <begin position="110"/>
        <end position="119"/>
    </location>
</feature>
<dbReference type="AlphaFoldDB" id="A0AAD4N1Y1"/>
<feature type="compositionally biased region" description="Basic and acidic residues" evidence="1">
    <location>
        <begin position="272"/>
        <end position="289"/>
    </location>
</feature>
<feature type="compositionally biased region" description="Basic residues" evidence="1">
    <location>
        <begin position="50"/>
        <end position="62"/>
    </location>
</feature>
<name>A0AAD4N1Y1_9BILA</name>
<accession>A0AAD4N1Y1</accession>
<organism evidence="2 3">
    <name type="scientific">Ditylenchus destructor</name>
    <dbReference type="NCBI Taxonomy" id="166010"/>
    <lineage>
        <taxon>Eukaryota</taxon>
        <taxon>Metazoa</taxon>
        <taxon>Ecdysozoa</taxon>
        <taxon>Nematoda</taxon>
        <taxon>Chromadorea</taxon>
        <taxon>Rhabditida</taxon>
        <taxon>Tylenchina</taxon>
        <taxon>Tylenchomorpha</taxon>
        <taxon>Sphaerularioidea</taxon>
        <taxon>Anguinidae</taxon>
        <taxon>Anguininae</taxon>
        <taxon>Ditylenchus</taxon>
    </lineage>
</organism>
<proteinExistence type="predicted"/>
<feature type="compositionally biased region" description="Basic and acidic residues" evidence="1">
    <location>
        <begin position="63"/>
        <end position="73"/>
    </location>
</feature>
<dbReference type="Proteomes" id="UP001201812">
    <property type="component" value="Unassembled WGS sequence"/>
</dbReference>